<dbReference type="Pfam" id="PF04185">
    <property type="entry name" value="Phosphoesterase"/>
    <property type="match status" value="1"/>
</dbReference>
<gene>
    <name evidence="2" type="ORF">ACFOW6_02325</name>
</gene>
<protein>
    <submittedName>
        <fullName evidence="2">Alkaline phosphatase family protein</fullName>
    </submittedName>
</protein>
<dbReference type="RefSeq" id="WP_382420712.1">
    <property type="nucleotide sequence ID" value="NZ_JBHSCW010000001.1"/>
</dbReference>
<dbReference type="PANTHER" id="PTHR31956">
    <property type="entry name" value="NON-SPECIFIC PHOSPHOLIPASE C4-RELATED"/>
    <property type="match status" value="1"/>
</dbReference>
<dbReference type="InterPro" id="IPR017850">
    <property type="entry name" value="Alkaline_phosphatase_core_sf"/>
</dbReference>
<keyword evidence="1" id="KW-0378">Hydrolase</keyword>
<proteinExistence type="predicted"/>
<dbReference type="Gene3D" id="3.40.720.10">
    <property type="entry name" value="Alkaline Phosphatase, subunit A"/>
    <property type="match status" value="2"/>
</dbReference>
<evidence type="ECO:0000313" key="3">
    <source>
        <dbReference type="Proteomes" id="UP001595799"/>
    </source>
</evidence>
<accession>A0ABV8UHR2</accession>
<reference evidence="3" key="1">
    <citation type="journal article" date="2019" name="Int. J. Syst. Evol. Microbiol.">
        <title>The Global Catalogue of Microorganisms (GCM) 10K type strain sequencing project: providing services to taxonomists for standard genome sequencing and annotation.</title>
        <authorList>
            <consortium name="The Broad Institute Genomics Platform"/>
            <consortium name="The Broad Institute Genome Sequencing Center for Infectious Disease"/>
            <person name="Wu L."/>
            <person name="Ma J."/>
        </authorList>
    </citation>
    <scope>NUCLEOTIDE SEQUENCE [LARGE SCALE GENOMIC DNA]</scope>
    <source>
        <strain evidence="3">CECT 8472</strain>
    </source>
</reference>
<evidence type="ECO:0000256" key="1">
    <source>
        <dbReference type="ARBA" id="ARBA00022801"/>
    </source>
</evidence>
<comment type="caution">
    <text evidence="2">The sequence shown here is derived from an EMBL/GenBank/DDBJ whole genome shotgun (WGS) entry which is preliminary data.</text>
</comment>
<dbReference type="EMBL" id="JBHSCW010000001">
    <property type="protein sequence ID" value="MFC4350373.1"/>
    <property type="molecule type" value="Genomic_DNA"/>
</dbReference>
<keyword evidence="3" id="KW-1185">Reference proteome</keyword>
<dbReference type="PANTHER" id="PTHR31956:SF1">
    <property type="entry name" value="NON-SPECIFIC PHOSPHOLIPASE C1"/>
    <property type="match status" value="1"/>
</dbReference>
<evidence type="ECO:0000313" key="2">
    <source>
        <dbReference type="EMBL" id="MFC4350373.1"/>
    </source>
</evidence>
<name>A0ABV8UHR2_9PROT</name>
<dbReference type="Proteomes" id="UP001595799">
    <property type="component" value="Unassembled WGS sequence"/>
</dbReference>
<sequence length="465" mass="52701">MADNGEAAKKHIKHIVVLMMENRSFDHMLGHLSLPPDEGGLGRKDIEGIDDPDNHVNPNRESGKDVSLHRLRDTRRVKIDMPHSAEEVEWQINPTGSSNDMCQGFVNQYISKVREAGEDAQEADLAMSYYAFPEVWALTGLAKQSTVCDHWFSSLPGPTQPNRMTALAGTSNHENKNIFPPKLWNVTTLFEYLDQAKVEWRAYSHDVSSLRYIYSHVISPHIEKISIFYDRAQRGNLPHVTWIDPNFRAVYEEVEDSQKLFQWAEDTYDEIVGNRSDHRVDLETDNSDHPDADIARGQELIARVYNALLENDPKLEETLFILAYDEHGGFYDHVIPPGWESADPALSEQLGYSGGSHKFGVRVPIIVASGWLESGSVCQHALDHAAITKTVLNRFSLGEDSPERPDHLARVPDLWTALEGSWREKPQDEPFQRLRKPKPGKTALREEMGDLIRRALEGGTPVERL</sequence>
<dbReference type="SUPFAM" id="SSF53649">
    <property type="entry name" value="Alkaline phosphatase-like"/>
    <property type="match status" value="1"/>
</dbReference>
<organism evidence="2 3">
    <name type="scientific">Fodinicurvata halophila</name>
    <dbReference type="NCBI Taxonomy" id="1419723"/>
    <lineage>
        <taxon>Bacteria</taxon>
        <taxon>Pseudomonadati</taxon>
        <taxon>Pseudomonadota</taxon>
        <taxon>Alphaproteobacteria</taxon>
        <taxon>Rhodospirillales</taxon>
        <taxon>Rhodovibrionaceae</taxon>
        <taxon>Fodinicurvata</taxon>
    </lineage>
</organism>
<dbReference type="InterPro" id="IPR007312">
    <property type="entry name" value="Phosphoesterase"/>
</dbReference>